<evidence type="ECO:0000256" key="5">
    <source>
        <dbReference type="ARBA" id="ARBA00022989"/>
    </source>
</evidence>
<evidence type="ECO:0000313" key="11">
    <source>
        <dbReference type="Proteomes" id="UP000246078"/>
    </source>
</evidence>
<gene>
    <name evidence="10" type="ORF">C3747_379g54</name>
</gene>
<dbReference type="GO" id="GO:0016887">
    <property type="term" value="F:ATP hydrolysis activity"/>
    <property type="evidence" value="ECO:0007669"/>
    <property type="project" value="InterPro"/>
</dbReference>
<dbReference type="PANTHER" id="PTHR24223:SF415">
    <property type="entry name" value="FI20190P1"/>
    <property type="match status" value="1"/>
</dbReference>
<dbReference type="VEuPathDB" id="TriTrypDB:C4B63_236g27"/>
<dbReference type="Pfam" id="PF00005">
    <property type="entry name" value="ABC_tran"/>
    <property type="match status" value="1"/>
</dbReference>
<accession>A0A2V2V6W4</accession>
<feature type="domain" description="ABC transmembrane type-1" evidence="9">
    <location>
        <begin position="1"/>
        <end position="89"/>
    </location>
</feature>
<sequence>MTWEPRFIANIEAKRDIELQYLKGVQVCRVLTSFINDATPPVMIAVVLLLYHILGHELTPEIVFPAISLLAIIRMPFMMIPTVVTSAVQFLVSMARISAFLDCESSPRSVMDIRSYNTAHRASAGSWCELAAVFENTDITALVPVKLPRLTRVSLSLTARLMRRFCCCDACRPEKKGQSPAQFHEPQQPPPNSPATPTTTGSNNINEKKRRTKDVLAEDRFELLPKNILRAVSIEIPKGKLTVIIGPTGSGKTTLLAALLGEYEVTHGRVWATRSIAYVPQQPWIMNATLRENVLFFAPEDPKRLQETVRACQLESDLKLLAGGCRRRLVRRAST</sequence>
<dbReference type="VEuPathDB" id="TriTrypDB:C3747_379g54"/>
<dbReference type="GO" id="GO:0005524">
    <property type="term" value="F:ATP binding"/>
    <property type="evidence" value="ECO:0007669"/>
    <property type="project" value="UniProtKB-KW"/>
</dbReference>
<dbReference type="SUPFAM" id="SSF90123">
    <property type="entry name" value="ABC transporter transmembrane region"/>
    <property type="match status" value="1"/>
</dbReference>
<name>A0A2V2V6W4_TRYCR</name>
<evidence type="ECO:0000256" key="4">
    <source>
        <dbReference type="ARBA" id="ARBA00022840"/>
    </source>
</evidence>
<evidence type="ECO:0000256" key="3">
    <source>
        <dbReference type="ARBA" id="ARBA00022741"/>
    </source>
</evidence>
<dbReference type="Gene3D" id="1.20.1560.10">
    <property type="entry name" value="ABC transporter type 1, transmembrane domain"/>
    <property type="match status" value="1"/>
</dbReference>
<dbReference type="PANTHER" id="PTHR24223">
    <property type="entry name" value="ATP-BINDING CASSETTE SUB-FAMILY C"/>
    <property type="match status" value="1"/>
</dbReference>
<reference evidence="10 11" key="1">
    <citation type="journal article" date="2018" name="Microb. Genom.">
        <title>Expanding an expanded genome: long-read sequencing of Trypanosoma cruzi.</title>
        <authorList>
            <person name="Berna L."/>
            <person name="Rodriguez M."/>
            <person name="Chiribao M.L."/>
            <person name="Parodi-Talice A."/>
            <person name="Pita S."/>
            <person name="Rijo G."/>
            <person name="Alvarez-Valin F."/>
            <person name="Robello C."/>
        </authorList>
    </citation>
    <scope>NUCLEOTIDE SEQUENCE [LARGE SCALE GENOMIC DNA]</scope>
    <source>
        <strain evidence="10 11">TCC</strain>
    </source>
</reference>
<dbReference type="InterPro" id="IPR003439">
    <property type="entry name" value="ABC_transporter-like_ATP-bd"/>
</dbReference>
<evidence type="ECO:0000256" key="2">
    <source>
        <dbReference type="ARBA" id="ARBA00022692"/>
    </source>
</evidence>
<keyword evidence="2 8" id="KW-0812">Transmembrane</keyword>
<dbReference type="GO" id="GO:0140359">
    <property type="term" value="F:ABC-type transporter activity"/>
    <property type="evidence" value="ECO:0007669"/>
    <property type="project" value="InterPro"/>
</dbReference>
<dbReference type="GO" id="GO:0016020">
    <property type="term" value="C:membrane"/>
    <property type="evidence" value="ECO:0007669"/>
    <property type="project" value="InterPro"/>
</dbReference>
<dbReference type="InterPro" id="IPR011527">
    <property type="entry name" value="ABC1_TM_dom"/>
</dbReference>
<dbReference type="EMBL" id="PRFC01000379">
    <property type="protein sequence ID" value="PWU90063.1"/>
    <property type="molecule type" value="Genomic_DNA"/>
</dbReference>
<keyword evidence="4" id="KW-0067">ATP-binding</keyword>
<dbReference type="SUPFAM" id="SSF52540">
    <property type="entry name" value="P-loop containing nucleoside triphosphate hydrolases"/>
    <property type="match status" value="1"/>
</dbReference>
<feature type="transmembrane region" description="Helical" evidence="8">
    <location>
        <begin position="30"/>
        <end position="54"/>
    </location>
</feature>
<dbReference type="InterPro" id="IPR036640">
    <property type="entry name" value="ABC1_TM_sf"/>
</dbReference>
<dbReference type="VEuPathDB" id="TriTrypDB:TcCL_Unassigned06337"/>
<protein>
    <submittedName>
        <fullName evidence="10">Putative multidrug resistance-associated protein</fullName>
    </submittedName>
</protein>
<proteinExistence type="predicted"/>
<dbReference type="AlphaFoldDB" id="A0A2V2V6W4"/>
<keyword evidence="5 8" id="KW-1133">Transmembrane helix</keyword>
<evidence type="ECO:0000256" key="7">
    <source>
        <dbReference type="SAM" id="MobiDB-lite"/>
    </source>
</evidence>
<dbReference type="InterPro" id="IPR027417">
    <property type="entry name" value="P-loop_NTPase"/>
</dbReference>
<feature type="transmembrane region" description="Helical" evidence="8">
    <location>
        <begin position="66"/>
        <end position="92"/>
    </location>
</feature>
<dbReference type="Gene3D" id="3.40.50.300">
    <property type="entry name" value="P-loop containing nucleotide triphosphate hydrolases"/>
    <property type="match status" value="1"/>
</dbReference>
<organism evidence="10 11">
    <name type="scientific">Trypanosoma cruzi</name>
    <dbReference type="NCBI Taxonomy" id="5693"/>
    <lineage>
        <taxon>Eukaryota</taxon>
        <taxon>Discoba</taxon>
        <taxon>Euglenozoa</taxon>
        <taxon>Kinetoplastea</taxon>
        <taxon>Metakinetoplastina</taxon>
        <taxon>Trypanosomatida</taxon>
        <taxon>Trypanosomatidae</taxon>
        <taxon>Trypanosoma</taxon>
        <taxon>Schizotrypanum</taxon>
    </lineage>
</organism>
<keyword evidence="6 8" id="KW-0472">Membrane</keyword>
<keyword evidence="1" id="KW-0813">Transport</keyword>
<evidence type="ECO:0000313" key="10">
    <source>
        <dbReference type="EMBL" id="PWU90063.1"/>
    </source>
</evidence>
<feature type="region of interest" description="Disordered" evidence="7">
    <location>
        <begin position="177"/>
        <end position="212"/>
    </location>
</feature>
<dbReference type="VEuPathDB" id="TriTrypDB:TcG_12127"/>
<dbReference type="InterPro" id="IPR050173">
    <property type="entry name" value="ABC_transporter_C-like"/>
</dbReference>
<evidence type="ECO:0000259" key="9">
    <source>
        <dbReference type="PROSITE" id="PS50929"/>
    </source>
</evidence>
<dbReference type="PROSITE" id="PS50929">
    <property type="entry name" value="ABC_TM1F"/>
    <property type="match status" value="1"/>
</dbReference>
<keyword evidence="3" id="KW-0547">Nucleotide-binding</keyword>
<comment type="caution">
    <text evidence="10">The sequence shown here is derived from an EMBL/GenBank/DDBJ whole genome shotgun (WGS) entry which is preliminary data.</text>
</comment>
<dbReference type="Proteomes" id="UP000246078">
    <property type="component" value="Unassembled WGS sequence"/>
</dbReference>
<evidence type="ECO:0000256" key="1">
    <source>
        <dbReference type="ARBA" id="ARBA00022448"/>
    </source>
</evidence>
<evidence type="ECO:0000256" key="6">
    <source>
        <dbReference type="ARBA" id="ARBA00023136"/>
    </source>
</evidence>
<evidence type="ECO:0000256" key="8">
    <source>
        <dbReference type="SAM" id="Phobius"/>
    </source>
</evidence>